<dbReference type="OrthoDB" id="1077746at2"/>
<evidence type="ECO:0000313" key="3">
    <source>
        <dbReference type="EMBL" id="QUB86875.1"/>
    </source>
</evidence>
<dbReference type="AlphaFoldDB" id="A0A0K1NJP2"/>
<dbReference type="STRING" id="1236517.ADJ77_05415"/>
<keyword evidence="1" id="KW-0732">Signal</keyword>
<reference evidence="3 5" key="2">
    <citation type="submission" date="2021-03" db="EMBL/GenBank/DDBJ databases">
        <title>Human Oral Microbial Genomes.</title>
        <authorList>
            <person name="Johnston C.D."/>
            <person name="Chen T."/>
            <person name="Dewhirst F.E."/>
        </authorList>
    </citation>
    <scope>NUCLEOTIDE SEQUENCE [LARGE SCALE GENOMIC DNA]</scope>
    <source>
        <strain evidence="3 5">W1435</strain>
    </source>
</reference>
<dbReference type="EMBL" id="CP072370">
    <property type="protein sequence ID" value="QUB86875.1"/>
    <property type="molecule type" value="Genomic_DNA"/>
</dbReference>
<name>A0A0K1NJP2_9BACT</name>
<keyword evidence="5" id="KW-1185">Reference proteome</keyword>
<proteinExistence type="predicted"/>
<evidence type="ECO:0000313" key="2">
    <source>
        <dbReference type="EMBL" id="AKU69245.1"/>
    </source>
</evidence>
<evidence type="ECO:0000313" key="5">
    <source>
        <dbReference type="Proteomes" id="UP000682005"/>
    </source>
</evidence>
<dbReference type="Proteomes" id="UP000060345">
    <property type="component" value="Chromosome 1"/>
</dbReference>
<evidence type="ECO:0000256" key="1">
    <source>
        <dbReference type="SAM" id="SignalP"/>
    </source>
</evidence>
<dbReference type="RefSeq" id="WP_042740838.1">
    <property type="nucleotide sequence ID" value="NZ_BAKO01000005.1"/>
</dbReference>
<protein>
    <submittedName>
        <fullName evidence="2">Uncharacterized protein</fullName>
    </submittedName>
</protein>
<evidence type="ECO:0000313" key="4">
    <source>
        <dbReference type="Proteomes" id="UP000060345"/>
    </source>
</evidence>
<dbReference type="EMBL" id="CP012074">
    <property type="protein sequence ID" value="AKU69245.1"/>
    <property type="molecule type" value="Genomic_DNA"/>
</dbReference>
<organism evidence="2 4">
    <name type="scientific">Prevotella fusca JCM 17724</name>
    <dbReference type="NCBI Taxonomy" id="1236517"/>
    <lineage>
        <taxon>Bacteria</taxon>
        <taxon>Pseudomonadati</taxon>
        <taxon>Bacteroidota</taxon>
        <taxon>Bacteroidia</taxon>
        <taxon>Bacteroidales</taxon>
        <taxon>Prevotellaceae</taxon>
        <taxon>Prevotella</taxon>
    </lineage>
</organism>
<reference evidence="2 4" key="1">
    <citation type="submission" date="2015-07" db="EMBL/GenBank/DDBJ databases">
        <authorList>
            <person name="Noorani M."/>
        </authorList>
    </citation>
    <scope>NUCLEOTIDE SEQUENCE [LARGE SCALE GENOMIC DNA]</scope>
    <source>
        <strain evidence="2 4">W1435</strain>
    </source>
</reference>
<accession>A0A0K1NJP2</accession>
<feature type="chain" id="PRO_5044544509" evidence="1">
    <location>
        <begin position="24"/>
        <end position="101"/>
    </location>
</feature>
<feature type="signal peptide" evidence="1">
    <location>
        <begin position="1"/>
        <end position="23"/>
    </location>
</feature>
<dbReference type="KEGG" id="pfus:ADJ77_05415"/>
<gene>
    <name evidence="2" type="ORF">ADJ77_05415</name>
    <name evidence="3" type="ORF">J5A51_12500</name>
</gene>
<sequence>MDLKKIALSFVVAFGLCTLSAQAQCAVKCDNTSSQQQVDKQAKKCPNSGKNCDRQQTKACDKQSSKACKKQSAKACNQRKKNCQPVCKKEGAKKVQKCCKK</sequence>
<dbReference type="Proteomes" id="UP000682005">
    <property type="component" value="Chromosome 1"/>
</dbReference>